<reference evidence="12 13" key="1">
    <citation type="submission" date="2024-02" db="EMBL/GenBank/DDBJ databases">
        <title>Chromosome-scale genome assembly of the rough periwinkle Littorina saxatilis.</title>
        <authorList>
            <person name="De Jode A."/>
            <person name="Faria R."/>
            <person name="Formenti G."/>
            <person name="Sims Y."/>
            <person name="Smith T.P."/>
            <person name="Tracey A."/>
            <person name="Wood J.M.D."/>
            <person name="Zagrodzka Z.B."/>
            <person name="Johannesson K."/>
            <person name="Butlin R.K."/>
            <person name="Leder E.H."/>
        </authorList>
    </citation>
    <scope>NUCLEOTIDE SEQUENCE [LARGE SCALE GENOMIC DNA]</scope>
    <source>
        <strain evidence="12">Snail1</strain>
        <tissue evidence="12">Muscle</tissue>
    </source>
</reference>
<dbReference type="GO" id="GO:0005615">
    <property type="term" value="C:extracellular space"/>
    <property type="evidence" value="ECO:0007669"/>
    <property type="project" value="UniProtKB-KW"/>
</dbReference>
<evidence type="ECO:0000256" key="5">
    <source>
        <dbReference type="ARBA" id="ARBA00022729"/>
    </source>
</evidence>
<name>A0AAN9AQP4_9CAEN</name>
<evidence type="ECO:0000313" key="13">
    <source>
        <dbReference type="Proteomes" id="UP001374579"/>
    </source>
</evidence>
<dbReference type="PRINTS" id="PR00669">
    <property type="entry name" value="INHIBINA"/>
</dbReference>
<evidence type="ECO:0000259" key="11">
    <source>
        <dbReference type="PROSITE" id="PS51362"/>
    </source>
</evidence>
<comment type="similarity">
    <text evidence="2 9">Belongs to the TGF-beta family.</text>
</comment>
<dbReference type="PANTHER" id="PTHR11848">
    <property type="entry name" value="TGF-BETA FAMILY"/>
    <property type="match status" value="1"/>
</dbReference>
<feature type="domain" description="TGF-beta family profile" evidence="11">
    <location>
        <begin position="314"/>
        <end position="450"/>
    </location>
</feature>
<keyword evidence="8" id="KW-0325">Glycoprotein</keyword>
<dbReference type="PANTHER" id="PTHR11848:SF310">
    <property type="entry name" value="PROTEIN 60A-RELATED"/>
    <property type="match status" value="1"/>
</dbReference>
<evidence type="ECO:0000256" key="8">
    <source>
        <dbReference type="ARBA" id="ARBA00023180"/>
    </source>
</evidence>
<organism evidence="12 13">
    <name type="scientific">Littorina saxatilis</name>
    <dbReference type="NCBI Taxonomy" id="31220"/>
    <lineage>
        <taxon>Eukaryota</taxon>
        <taxon>Metazoa</taxon>
        <taxon>Spiralia</taxon>
        <taxon>Lophotrochozoa</taxon>
        <taxon>Mollusca</taxon>
        <taxon>Gastropoda</taxon>
        <taxon>Caenogastropoda</taxon>
        <taxon>Littorinimorpha</taxon>
        <taxon>Littorinoidea</taxon>
        <taxon>Littorinidae</taxon>
        <taxon>Littorina</taxon>
    </lineage>
</organism>
<dbReference type="SMART" id="SM00204">
    <property type="entry name" value="TGFB"/>
    <property type="match status" value="1"/>
</dbReference>
<keyword evidence="3" id="KW-0202">Cytokine</keyword>
<dbReference type="Pfam" id="PF00019">
    <property type="entry name" value="TGF_beta"/>
    <property type="match status" value="1"/>
</dbReference>
<dbReference type="Gene3D" id="2.10.90.10">
    <property type="entry name" value="Cystine-knot cytokines"/>
    <property type="match status" value="1"/>
</dbReference>
<comment type="caution">
    <text evidence="12">The sequence shown here is derived from an EMBL/GenBank/DDBJ whole genome shotgun (WGS) entry which is preliminary data.</text>
</comment>
<dbReference type="GO" id="GO:0008083">
    <property type="term" value="F:growth factor activity"/>
    <property type="evidence" value="ECO:0007669"/>
    <property type="project" value="UniProtKB-KW"/>
</dbReference>
<evidence type="ECO:0000256" key="1">
    <source>
        <dbReference type="ARBA" id="ARBA00004613"/>
    </source>
</evidence>
<dbReference type="FunFam" id="2.10.90.10:FF:000003">
    <property type="entry name" value="Bone morphogenetic protein 5"/>
    <property type="match status" value="1"/>
</dbReference>
<keyword evidence="10" id="KW-0472">Membrane</keyword>
<dbReference type="AlphaFoldDB" id="A0AAN9AQP4"/>
<dbReference type="Proteomes" id="UP001374579">
    <property type="component" value="Unassembled WGS sequence"/>
</dbReference>
<evidence type="ECO:0000256" key="9">
    <source>
        <dbReference type="RuleBase" id="RU000354"/>
    </source>
</evidence>
<keyword evidence="13" id="KW-1185">Reference proteome</keyword>
<dbReference type="SUPFAM" id="SSF57501">
    <property type="entry name" value="Cystine-knot cytokines"/>
    <property type="match status" value="1"/>
</dbReference>
<evidence type="ECO:0000256" key="4">
    <source>
        <dbReference type="ARBA" id="ARBA00022525"/>
    </source>
</evidence>
<dbReference type="Pfam" id="PF00688">
    <property type="entry name" value="TGFb_propeptide"/>
    <property type="match status" value="1"/>
</dbReference>
<dbReference type="Gene3D" id="2.60.120.970">
    <property type="match status" value="1"/>
</dbReference>
<dbReference type="InterPro" id="IPR015615">
    <property type="entry name" value="TGF-beta-rel"/>
</dbReference>
<accession>A0AAN9AQP4</accession>
<dbReference type="InterPro" id="IPR001111">
    <property type="entry name" value="TGF-b_propeptide"/>
</dbReference>
<dbReference type="GO" id="GO:0032502">
    <property type="term" value="P:developmental process"/>
    <property type="evidence" value="ECO:0007669"/>
    <property type="project" value="UniProtKB-ARBA"/>
</dbReference>
<dbReference type="GO" id="GO:0005125">
    <property type="term" value="F:cytokine activity"/>
    <property type="evidence" value="ECO:0007669"/>
    <property type="project" value="UniProtKB-KW"/>
</dbReference>
<evidence type="ECO:0000313" key="12">
    <source>
        <dbReference type="EMBL" id="KAK7091274.1"/>
    </source>
</evidence>
<keyword evidence="10" id="KW-0812">Transmembrane</keyword>
<comment type="subcellular location">
    <subcellularLocation>
        <location evidence="1">Secreted</location>
    </subcellularLocation>
</comment>
<evidence type="ECO:0000256" key="3">
    <source>
        <dbReference type="ARBA" id="ARBA00022514"/>
    </source>
</evidence>
<dbReference type="CDD" id="cd13761">
    <property type="entry name" value="TGF_beta_BMP5_like"/>
    <property type="match status" value="1"/>
</dbReference>
<protein>
    <recommendedName>
        <fullName evidence="11">TGF-beta family profile domain-containing protein</fullName>
    </recommendedName>
</protein>
<dbReference type="PROSITE" id="PS51362">
    <property type="entry name" value="TGF_BETA_2"/>
    <property type="match status" value="1"/>
</dbReference>
<dbReference type="EMBL" id="JBAMIC010000022">
    <property type="protein sequence ID" value="KAK7091274.1"/>
    <property type="molecule type" value="Genomic_DNA"/>
</dbReference>
<evidence type="ECO:0000256" key="2">
    <source>
        <dbReference type="ARBA" id="ARBA00006656"/>
    </source>
</evidence>
<sequence>MTYGLCLSDSHYSAASFKMAGPLGCGCVKQSRRQERIFNSVTALLFFLVLVTDSVLSTTPFYVDNGLQQTMILDKVPRREKRELQQEILTLLGLHHRPKPTSNNPVESAPKFMMDLYETLKNSETEDALDQGVVFHSSNKTSRLDLDSDKVEGSDVIMSFVNHASRISFLRHERDQTFFFDFSEVSPGEQVNGAELRVYKEQSRKWTHATFKVEVFRIGQGQDPEDKSLELVWSLDVRGDEVGWLKLNVTLAADRWTLFPVSNMGMYMRVTNRRGREVKPSKVGIVGKQGSADKQAFMVGFFRMSSELHVRRTRSTRQRQLDDVTYSDDPYSAYGSGRNAYPQFRHQSCQRHTLYVSFRDLGWQDWIIAPDGYSAFYCNGECAFPLGAHMNATNHAIVQTLVHLLDPYLVPKPCCAPTKLTAISVLYFDHNSNVVLKRYRDMIVKSCGCH</sequence>
<keyword evidence="7" id="KW-1015">Disulfide bond</keyword>
<gene>
    <name evidence="12" type="ORF">V1264_008979</name>
</gene>
<keyword evidence="5" id="KW-0732">Signal</keyword>
<feature type="transmembrane region" description="Helical" evidence="10">
    <location>
        <begin position="41"/>
        <end position="63"/>
    </location>
</feature>
<evidence type="ECO:0000256" key="10">
    <source>
        <dbReference type="SAM" id="Phobius"/>
    </source>
</evidence>
<dbReference type="PROSITE" id="PS00250">
    <property type="entry name" value="TGF_BETA_1"/>
    <property type="match status" value="1"/>
</dbReference>
<keyword evidence="10" id="KW-1133">Transmembrane helix</keyword>
<dbReference type="InterPro" id="IPR029034">
    <property type="entry name" value="Cystine-knot_cytokine"/>
</dbReference>
<dbReference type="InterPro" id="IPR017948">
    <property type="entry name" value="TGFb_CS"/>
</dbReference>
<proteinExistence type="inferred from homology"/>
<evidence type="ECO:0000256" key="7">
    <source>
        <dbReference type="ARBA" id="ARBA00023157"/>
    </source>
</evidence>
<evidence type="ECO:0000256" key="6">
    <source>
        <dbReference type="ARBA" id="ARBA00023030"/>
    </source>
</evidence>
<dbReference type="InterPro" id="IPR001839">
    <property type="entry name" value="TGF-b_C"/>
</dbReference>
<keyword evidence="4" id="KW-0964">Secreted</keyword>
<keyword evidence="6 9" id="KW-0339">Growth factor</keyword>